<organism evidence="1">
    <name type="scientific">Eutreptiella gymnastica</name>
    <dbReference type="NCBI Taxonomy" id="73025"/>
    <lineage>
        <taxon>Eukaryota</taxon>
        <taxon>Discoba</taxon>
        <taxon>Euglenozoa</taxon>
        <taxon>Euglenida</taxon>
        <taxon>Spirocuta</taxon>
        <taxon>Euglenophyceae</taxon>
        <taxon>Eutreptiales</taxon>
        <taxon>Eutreptiaceae</taxon>
        <taxon>Eutreptiella</taxon>
    </lineage>
</organism>
<accession>A0A7S4G8D9</accession>
<protein>
    <submittedName>
        <fullName evidence="1">Uncharacterized protein</fullName>
    </submittedName>
</protein>
<sequence length="126" mass="13477">MCSAQDIKGGGGLGACWGVCVSQASDAPAPVPKAMSCAMHLEGFVRRWLQYGVASWATYALHLHEFNTANKPLCGCGLVCQGWFAVYPLKTFAPPSHFRMVGMGGQEGLSMEASPPRMPSNRGFHT</sequence>
<proteinExistence type="predicted"/>
<gene>
    <name evidence="1" type="ORF">EGYM00163_LOCUS39758</name>
</gene>
<dbReference type="EMBL" id="HBJA01115619">
    <property type="protein sequence ID" value="CAE0828488.1"/>
    <property type="molecule type" value="Transcribed_RNA"/>
</dbReference>
<reference evidence="1" key="1">
    <citation type="submission" date="2021-01" db="EMBL/GenBank/DDBJ databases">
        <authorList>
            <person name="Corre E."/>
            <person name="Pelletier E."/>
            <person name="Niang G."/>
            <person name="Scheremetjew M."/>
            <person name="Finn R."/>
            <person name="Kale V."/>
            <person name="Holt S."/>
            <person name="Cochrane G."/>
            <person name="Meng A."/>
            <person name="Brown T."/>
            <person name="Cohen L."/>
        </authorList>
    </citation>
    <scope>NUCLEOTIDE SEQUENCE</scope>
    <source>
        <strain evidence="1">CCMP1594</strain>
    </source>
</reference>
<dbReference type="AlphaFoldDB" id="A0A7S4G8D9"/>
<name>A0A7S4G8D9_9EUGL</name>
<evidence type="ECO:0000313" key="1">
    <source>
        <dbReference type="EMBL" id="CAE0828488.1"/>
    </source>
</evidence>